<dbReference type="InterPro" id="IPR004203">
    <property type="entry name" value="Cyt_c_oxidase_su4_fam"/>
</dbReference>
<evidence type="ECO:0000313" key="12">
    <source>
        <dbReference type="EMBL" id="RIB24149.1"/>
    </source>
</evidence>
<reference evidence="12 13" key="1">
    <citation type="submission" date="2018-06" db="EMBL/GenBank/DDBJ databases">
        <title>Comparative genomics reveals the genomic features of Rhizophagus irregularis, R. cerebriforme, R. diaphanum and Gigaspora rosea, and their symbiotic lifestyle signature.</title>
        <authorList>
            <person name="Morin E."/>
            <person name="San Clemente H."/>
            <person name="Chen E.C.H."/>
            <person name="De La Providencia I."/>
            <person name="Hainaut M."/>
            <person name="Kuo A."/>
            <person name="Kohler A."/>
            <person name="Murat C."/>
            <person name="Tang N."/>
            <person name="Roy S."/>
            <person name="Loubradou J."/>
            <person name="Henrissat B."/>
            <person name="Grigoriev I.V."/>
            <person name="Corradi N."/>
            <person name="Roux C."/>
            <person name="Martin F.M."/>
        </authorList>
    </citation>
    <scope>NUCLEOTIDE SEQUENCE [LARGE SCALE GENOMIC DNA]</scope>
    <source>
        <strain evidence="12 13">DAOM 194757</strain>
    </source>
</reference>
<dbReference type="Pfam" id="PF02936">
    <property type="entry name" value="COX4"/>
    <property type="match status" value="1"/>
</dbReference>
<comment type="subcellular location">
    <subcellularLocation>
        <location evidence="1">Mitochondrion inner membrane</location>
        <topology evidence="1">Single-pass membrane protein</topology>
    </subcellularLocation>
</comment>
<dbReference type="FunFam" id="1.10.442.10:FF:000002">
    <property type="entry name" value="Cytochrome c oxidase subunit V"/>
    <property type="match status" value="1"/>
</dbReference>
<dbReference type="GO" id="GO:0005743">
    <property type="term" value="C:mitochondrial inner membrane"/>
    <property type="evidence" value="ECO:0007669"/>
    <property type="project" value="UniProtKB-SubCell"/>
</dbReference>
<sequence>MFRLVNRFNYTILKKINYRNASTISNPAIANIEGQWKSLSETDKSNLIKKLEELQKQDWNKLSIDDKRAAYYVSFGPHGPREPLYGQGHTSKLILGVGGVIAASLGFLFLTKKAVPEHPKTLTKEWQEATNEKMRRQKADPITGISSEGYKGKGFVE</sequence>
<dbReference type="AlphaFoldDB" id="A0A397VT27"/>
<dbReference type="STRING" id="44941.A0A397VT27"/>
<keyword evidence="7" id="KW-1133">Transmembrane helix</keyword>
<proteinExistence type="inferred from homology"/>
<gene>
    <name evidence="12" type="ORF">C2G38_1958299</name>
</gene>
<dbReference type="PANTHER" id="PTHR10707:SF10">
    <property type="entry name" value="CYTOCHROME C OXIDASE SUBUNIT 4"/>
    <property type="match status" value="1"/>
</dbReference>
<evidence type="ECO:0000256" key="2">
    <source>
        <dbReference type="ARBA" id="ARBA00004673"/>
    </source>
</evidence>
<dbReference type="GO" id="GO:0006123">
    <property type="term" value="P:mitochondrial electron transport, cytochrome c to oxygen"/>
    <property type="evidence" value="ECO:0007669"/>
    <property type="project" value="InterPro"/>
</dbReference>
<evidence type="ECO:0000256" key="1">
    <source>
        <dbReference type="ARBA" id="ARBA00004434"/>
    </source>
</evidence>
<evidence type="ECO:0000256" key="6">
    <source>
        <dbReference type="ARBA" id="ARBA00022946"/>
    </source>
</evidence>
<name>A0A397VT27_9GLOM</name>
<keyword evidence="13" id="KW-1185">Reference proteome</keyword>
<dbReference type="Proteomes" id="UP000266673">
    <property type="component" value="Unassembled WGS sequence"/>
</dbReference>
<comment type="caution">
    <text evidence="12">The sequence shown here is derived from an EMBL/GenBank/DDBJ whole genome shotgun (WGS) entry which is preliminary data.</text>
</comment>
<dbReference type="EMBL" id="QKWP01000228">
    <property type="protein sequence ID" value="RIB24149.1"/>
    <property type="molecule type" value="Genomic_DNA"/>
</dbReference>
<comment type="similarity">
    <text evidence="3">Belongs to the cytochrome c oxidase IV family.</text>
</comment>
<evidence type="ECO:0000256" key="7">
    <source>
        <dbReference type="ARBA" id="ARBA00022989"/>
    </source>
</evidence>
<protein>
    <submittedName>
        <fullName evidence="12">Cytochrome c oxidase subunit IV</fullName>
    </submittedName>
</protein>
<evidence type="ECO:0000313" key="13">
    <source>
        <dbReference type="Proteomes" id="UP000266673"/>
    </source>
</evidence>
<dbReference type="CDD" id="cd00922">
    <property type="entry name" value="Cyt_c_Oxidase_IV"/>
    <property type="match status" value="1"/>
</dbReference>
<keyword evidence="4" id="KW-0812">Transmembrane</keyword>
<accession>A0A397VT27</accession>
<keyword evidence="6" id="KW-0809">Transit peptide</keyword>
<dbReference type="PANTHER" id="PTHR10707">
    <property type="entry name" value="CYTOCHROME C OXIDASE SUBUNIT IV"/>
    <property type="match status" value="1"/>
</dbReference>
<comment type="pathway">
    <text evidence="2">Energy metabolism; oxidative phosphorylation.</text>
</comment>
<dbReference type="Gene3D" id="1.10.442.10">
    <property type="entry name" value="Cytochrome c oxidase subunit IV"/>
    <property type="match status" value="1"/>
</dbReference>
<evidence type="ECO:0000256" key="11">
    <source>
        <dbReference type="SAM" id="MobiDB-lite"/>
    </source>
</evidence>
<evidence type="ECO:0000256" key="8">
    <source>
        <dbReference type="ARBA" id="ARBA00023002"/>
    </source>
</evidence>
<keyword evidence="9" id="KW-0496">Mitochondrion</keyword>
<dbReference type="OrthoDB" id="186013at2759"/>
<feature type="region of interest" description="Disordered" evidence="11">
    <location>
        <begin position="134"/>
        <end position="157"/>
    </location>
</feature>
<keyword evidence="8" id="KW-0560">Oxidoreductase</keyword>
<evidence type="ECO:0000256" key="5">
    <source>
        <dbReference type="ARBA" id="ARBA00022792"/>
    </source>
</evidence>
<dbReference type="GO" id="GO:0016491">
    <property type="term" value="F:oxidoreductase activity"/>
    <property type="evidence" value="ECO:0007669"/>
    <property type="project" value="UniProtKB-KW"/>
</dbReference>
<keyword evidence="5" id="KW-0999">Mitochondrion inner membrane</keyword>
<evidence type="ECO:0000256" key="10">
    <source>
        <dbReference type="ARBA" id="ARBA00023136"/>
    </source>
</evidence>
<organism evidence="12 13">
    <name type="scientific">Gigaspora rosea</name>
    <dbReference type="NCBI Taxonomy" id="44941"/>
    <lineage>
        <taxon>Eukaryota</taxon>
        <taxon>Fungi</taxon>
        <taxon>Fungi incertae sedis</taxon>
        <taxon>Mucoromycota</taxon>
        <taxon>Glomeromycotina</taxon>
        <taxon>Glomeromycetes</taxon>
        <taxon>Diversisporales</taxon>
        <taxon>Gigasporaceae</taxon>
        <taxon>Gigaspora</taxon>
    </lineage>
</organism>
<evidence type="ECO:0000256" key="9">
    <source>
        <dbReference type="ARBA" id="ARBA00023128"/>
    </source>
</evidence>
<evidence type="ECO:0000256" key="4">
    <source>
        <dbReference type="ARBA" id="ARBA00022692"/>
    </source>
</evidence>
<dbReference type="SUPFAM" id="SSF81406">
    <property type="entry name" value="Mitochondrial cytochrome c oxidase subunit IV"/>
    <property type="match status" value="1"/>
</dbReference>
<dbReference type="InterPro" id="IPR036639">
    <property type="entry name" value="Cyt_c_oxidase_su4_sf"/>
</dbReference>
<dbReference type="GO" id="GO:0045277">
    <property type="term" value="C:respiratory chain complex IV"/>
    <property type="evidence" value="ECO:0007669"/>
    <property type="project" value="InterPro"/>
</dbReference>
<evidence type="ECO:0000256" key="3">
    <source>
        <dbReference type="ARBA" id="ARBA00008135"/>
    </source>
</evidence>
<keyword evidence="10" id="KW-0472">Membrane</keyword>